<evidence type="ECO:0000256" key="4">
    <source>
        <dbReference type="ARBA" id="ARBA00023163"/>
    </source>
</evidence>
<name>A0AAF0Y1S3_DAUCS</name>
<dbReference type="GO" id="GO:0046983">
    <property type="term" value="F:protein dimerization activity"/>
    <property type="evidence" value="ECO:0007669"/>
    <property type="project" value="InterPro"/>
</dbReference>
<dbReference type="PRINTS" id="PR00404">
    <property type="entry name" value="MADSDOMAIN"/>
</dbReference>
<evidence type="ECO:0000256" key="3">
    <source>
        <dbReference type="ARBA" id="ARBA00023125"/>
    </source>
</evidence>
<dbReference type="EMBL" id="CP093351">
    <property type="protein sequence ID" value="WOH16554.1"/>
    <property type="molecule type" value="Genomic_DNA"/>
</dbReference>
<keyword evidence="4" id="KW-0804">Transcription</keyword>
<dbReference type="InterPro" id="IPR036879">
    <property type="entry name" value="TF_MADSbox_sf"/>
</dbReference>
<dbReference type="KEGG" id="dcr:108202294"/>
<dbReference type="PANTHER" id="PTHR11945">
    <property type="entry name" value="MADS BOX PROTEIN"/>
    <property type="match status" value="1"/>
</dbReference>
<keyword evidence="2" id="KW-0805">Transcription regulation</keyword>
<dbReference type="Gene3D" id="3.40.1810.10">
    <property type="entry name" value="Transcription factor, MADS-box"/>
    <property type="match status" value="1"/>
</dbReference>
<dbReference type="Pfam" id="PF00319">
    <property type="entry name" value="SRF-TF"/>
    <property type="match status" value="1"/>
</dbReference>
<dbReference type="GO" id="GO:0000978">
    <property type="term" value="F:RNA polymerase II cis-regulatory region sequence-specific DNA binding"/>
    <property type="evidence" value="ECO:0007669"/>
    <property type="project" value="TreeGrafter"/>
</dbReference>
<dbReference type="Proteomes" id="UP000077755">
    <property type="component" value="Chromosome 9"/>
</dbReference>
<dbReference type="FunFam" id="3.40.1810.10:FF:000006">
    <property type="entry name" value="Agamous-like MADS-box protein AGL62"/>
    <property type="match status" value="1"/>
</dbReference>
<dbReference type="SMART" id="SM00432">
    <property type="entry name" value="MADS"/>
    <property type="match status" value="1"/>
</dbReference>
<evidence type="ECO:0000313" key="8">
    <source>
        <dbReference type="Proteomes" id="UP000077755"/>
    </source>
</evidence>
<keyword evidence="8" id="KW-1185">Reference proteome</keyword>
<sequence length="278" mass="31282">MHITYINHKSITINPLLVSKPSTNSTTMEPKKTRGRQRIEIKKLQGNQQQVTFSKRRKGLFNKASELCVVTNAEVAVLAQSVGGRVFAFGHPSVDRVVEAYLGNNVVDWGEVGEDLRSNYEEWNKKYLEIVEETKVEKAKVSIVEESSRRFWWENCFEDLEVDELEIFIDSMEKLKTNLMVKGEELKINEIANADDPQSLDDQVVVPNSDQFVSYNVGFANGDLMMPAVNYGSSGLNKYGFVNDGLVLDDNGGDNLQDLSDFGTFGVPNTSDLYFSQD</sequence>
<evidence type="ECO:0000313" key="7">
    <source>
        <dbReference type="EMBL" id="WOH16554.1"/>
    </source>
</evidence>
<dbReference type="GO" id="GO:0005634">
    <property type="term" value="C:nucleus"/>
    <property type="evidence" value="ECO:0007669"/>
    <property type="project" value="UniProtKB-SubCell"/>
</dbReference>
<reference evidence="7" key="2">
    <citation type="submission" date="2022-03" db="EMBL/GenBank/DDBJ databases">
        <title>Draft title - Genomic analysis of global carrot germplasm unveils the trajectory of domestication and the origin of high carotenoid orange carrot.</title>
        <authorList>
            <person name="Iorizzo M."/>
            <person name="Ellison S."/>
            <person name="Senalik D."/>
            <person name="Macko-Podgorni A."/>
            <person name="Grzebelus D."/>
            <person name="Bostan H."/>
            <person name="Rolling W."/>
            <person name="Curaba J."/>
            <person name="Simon P."/>
        </authorList>
    </citation>
    <scope>NUCLEOTIDE SEQUENCE</scope>
    <source>
        <tissue evidence="7">Leaf</tissue>
    </source>
</reference>
<keyword evidence="3" id="KW-0238">DNA-binding</keyword>
<dbReference type="InterPro" id="IPR002100">
    <property type="entry name" value="TF_MADSbox"/>
</dbReference>
<dbReference type="GO" id="GO:0000981">
    <property type="term" value="F:DNA-binding transcription factor activity, RNA polymerase II-specific"/>
    <property type="evidence" value="ECO:0007669"/>
    <property type="project" value="TreeGrafter"/>
</dbReference>
<dbReference type="PANTHER" id="PTHR11945:SF805">
    <property type="entry name" value="BOX PROTEIN, PUTATIVE-RELATED"/>
    <property type="match status" value="1"/>
</dbReference>
<evidence type="ECO:0000259" key="6">
    <source>
        <dbReference type="SMART" id="SM00432"/>
    </source>
</evidence>
<organism evidence="7 8">
    <name type="scientific">Daucus carota subsp. sativus</name>
    <name type="common">Carrot</name>
    <dbReference type="NCBI Taxonomy" id="79200"/>
    <lineage>
        <taxon>Eukaryota</taxon>
        <taxon>Viridiplantae</taxon>
        <taxon>Streptophyta</taxon>
        <taxon>Embryophyta</taxon>
        <taxon>Tracheophyta</taxon>
        <taxon>Spermatophyta</taxon>
        <taxon>Magnoliopsida</taxon>
        <taxon>eudicotyledons</taxon>
        <taxon>Gunneridae</taxon>
        <taxon>Pentapetalae</taxon>
        <taxon>asterids</taxon>
        <taxon>campanulids</taxon>
        <taxon>Apiales</taxon>
        <taxon>Apiaceae</taxon>
        <taxon>Apioideae</taxon>
        <taxon>Scandiceae</taxon>
        <taxon>Daucinae</taxon>
        <taxon>Daucus</taxon>
        <taxon>Daucus sect. Daucus</taxon>
    </lineage>
</organism>
<evidence type="ECO:0000256" key="1">
    <source>
        <dbReference type="ARBA" id="ARBA00004123"/>
    </source>
</evidence>
<gene>
    <name evidence="7" type="ORF">DCAR_0936110</name>
</gene>
<evidence type="ECO:0000256" key="5">
    <source>
        <dbReference type="ARBA" id="ARBA00023242"/>
    </source>
</evidence>
<reference evidence="7" key="1">
    <citation type="journal article" date="2016" name="Nat. Genet.">
        <title>A high-quality carrot genome assembly provides new insights into carotenoid accumulation and asterid genome evolution.</title>
        <authorList>
            <person name="Iorizzo M."/>
            <person name="Ellison S."/>
            <person name="Senalik D."/>
            <person name="Zeng P."/>
            <person name="Satapoomin P."/>
            <person name="Huang J."/>
            <person name="Bowman M."/>
            <person name="Iovene M."/>
            <person name="Sanseverino W."/>
            <person name="Cavagnaro P."/>
            <person name="Yildiz M."/>
            <person name="Macko-Podgorni A."/>
            <person name="Moranska E."/>
            <person name="Grzebelus E."/>
            <person name="Grzebelus D."/>
            <person name="Ashrafi H."/>
            <person name="Zheng Z."/>
            <person name="Cheng S."/>
            <person name="Spooner D."/>
            <person name="Van Deynze A."/>
            <person name="Simon P."/>
        </authorList>
    </citation>
    <scope>NUCLEOTIDE SEQUENCE</scope>
    <source>
        <tissue evidence="7">Leaf</tissue>
    </source>
</reference>
<protein>
    <recommendedName>
        <fullName evidence="6">MADS-box domain-containing protein</fullName>
    </recommendedName>
</protein>
<dbReference type="AlphaFoldDB" id="A0AAF0Y1S3"/>
<proteinExistence type="predicted"/>
<dbReference type="SUPFAM" id="SSF55455">
    <property type="entry name" value="SRF-like"/>
    <property type="match status" value="1"/>
</dbReference>
<comment type="subcellular location">
    <subcellularLocation>
        <location evidence="1">Nucleus</location>
    </subcellularLocation>
</comment>
<evidence type="ECO:0000256" key="2">
    <source>
        <dbReference type="ARBA" id="ARBA00023015"/>
    </source>
</evidence>
<feature type="domain" description="MADS-box" evidence="6">
    <location>
        <begin position="34"/>
        <end position="92"/>
    </location>
</feature>
<accession>A0AAF0Y1S3</accession>
<keyword evidence="5" id="KW-0539">Nucleus</keyword>